<name>A0A9D2RHK4_9FIRM</name>
<dbReference type="AlphaFoldDB" id="A0A9D2RHK4"/>
<dbReference type="InterPro" id="IPR013762">
    <property type="entry name" value="Integrase-like_cat_sf"/>
</dbReference>
<evidence type="ECO:0000256" key="6">
    <source>
        <dbReference type="PROSITE-ProRule" id="PRU01248"/>
    </source>
</evidence>
<dbReference type="PANTHER" id="PTHR30349">
    <property type="entry name" value="PHAGE INTEGRASE-RELATED"/>
    <property type="match status" value="1"/>
</dbReference>
<dbReference type="PROSITE" id="PS51900">
    <property type="entry name" value="CB"/>
    <property type="match status" value="1"/>
</dbReference>
<dbReference type="InterPro" id="IPR002104">
    <property type="entry name" value="Integrase_catalytic"/>
</dbReference>
<dbReference type="Gene3D" id="1.10.443.10">
    <property type="entry name" value="Intergrase catalytic core"/>
    <property type="match status" value="1"/>
</dbReference>
<feature type="domain" description="Core-binding (CB)" evidence="8">
    <location>
        <begin position="7"/>
        <end position="85"/>
    </location>
</feature>
<dbReference type="Pfam" id="PF00589">
    <property type="entry name" value="Phage_integrase"/>
    <property type="match status" value="1"/>
</dbReference>
<dbReference type="Pfam" id="PF02899">
    <property type="entry name" value="Phage_int_SAM_1"/>
    <property type="match status" value="1"/>
</dbReference>
<evidence type="ECO:0000256" key="4">
    <source>
        <dbReference type="ARBA" id="ARBA00023125"/>
    </source>
</evidence>
<dbReference type="InterPro" id="IPR004107">
    <property type="entry name" value="Integrase_SAM-like_N"/>
</dbReference>
<comment type="function">
    <text evidence="1">Site-specific tyrosine recombinase, which acts by catalyzing the cutting and rejoining of the recombining DNA molecules.</text>
</comment>
<comment type="similarity">
    <text evidence="2">Belongs to the 'phage' integrase family.</text>
</comment>
<dbReference type="InterPro" id="IPR050090">
    <property type="entry name" value="Tyrosine_recombinase_XerCD"/>
</dbReference>
<keyword evidence="4 6" id="KW-0238">DNA-binding</keyword>
<comment type="caution">
    <text evidence="9">The sequence shown here is derived from an EMBL/GenBank/DDBJ whole genome shotgun (WGS) entry which is preliminary data.</text>
</comment>
<dbReference type="GO" id="GO:0006310">
    <property type="term" value="P:DNA recombination"/>
    <property type="evidence" value="ECO:0007669"/>
    <property type="project" value="UniProtKB-KW"/>
</dbReference>
<dbReference type="InterPro" id="IPR044068">
    <property type="entry name" value="CB"/>
</dbReference>
<evidence type="ECO:0000256" key="1">
    <source>
        <dbReference type="ARBA" id="ARBA00003283"/>
    </source>
</evidence>
<reference evidence="9" key="2">
    <citation type="submission" date="2021-04" db="EMBL/GenBank/DDBJ databases">
        <authorList>
            <person name="Gilroy R."/>
        </authorList>
    </citation>
    <scope>NUCLEOTIDE SEQUENCE</scope>
    <source>
        <strain evidence="9">ChiBcec15-3976</strain>
    </source>
</reference>
<dbReference type="GO" id="GO:0003677">
    <property type="term" value="F:DNA binding"/>
    <property type="evidence" value="ECO:0007669"/>
    <property type="project" value="UniProtKB-UniRule"/>
</dbReference>
<keyword evidence="3" id="KW-0229">DNA integration</keyword>
<dbReference type="InterPro" id="IPR010998">
    <property type="entry name" value="Integrase_recombinase_N"/>
</dbReference>
<organism evidence="9 10">
    <name type="scientific">Candidatus Mediterraneibacter quadrami</name>
    <dbReference type="NCBI Taxonomy" id="2838684"/>
    <lineage>
        <taxon>Bacteria</taxon>
        <taxon>Bacillati</taxon>
        <taxon>Bacillota</taxon>
        <taxon>Clostridia</taxon>
        <taxon>Lachnospirales</taxon>
        <taxon>Lachnospiraceae</taxon>
        <taxon>Mediterraneibacter</taxon>
    </lineage>
</organism>
<feature type="domain" description="Tyr recombinase" evidence="7">
    <location>
        <begin position="103"/>
        <end position="276"/>
    </location>
</feature>
<dbReference type="Gene3D" id="1.10.150.130">
    <property type="match status" value="1"/>
</dbReference>
<evidence type="ECO:0000259" key="7">
    <source>
        <dbReference type="PROSITE" id="PS51898"/>
    </source>
</evidence>
<gene>
    <name evidence="9" type="ORF">H9910_05635</name>
</gene>
<dbReference type="EMBL" id="DWUU01000035">
    <property type="protein sequence ID" value="HJD42471.1"/>
    <property type="molecule type" value="Genomic_DNA"/>
</dbReference>
<evidence type="ECO:0000259" key="8">
    <source>
        <dbReference type="PROSITE" id="PS51900"/>
    </source>
</evidence>
<dbReference type="Proteomes" id="UP000823909">
    <property type="component" value="Unassembled WGS sequence"/>
</dbReference>
<reference evidence="9" key="1">
    <citation type="journal article" date="2021" name="PeerJ">
        <title>Extensive microbial diversity within the chicken gut microbiome revealed by metagenomics and culture.</title>
        <authorList>
            <person name="Gilroy R."/>
            <person name="Ravi A."/>
            <person name="Getino M."/>
            <person name="Pursley I."/>
            <person name="Horton D.L."/>
            <person name="Alikhan N.F."/>
            <person name="Baker D."/>
            <person name="Gharbi K."/>
            <person name="Hall N."/>
            <person name="Watson M."/>
            <person name="Adriaenssens E.M."/>
            <person name="Foster-Nyarko E."/>
            <person name="Jarju S."/>
            <person name="Secka A."/>
            <person name="Antonio M."/>
            <person name="Oren A."/>
            <person name="Chaudhuri R.R."/>
            <person name="La Ragione R."/>
            <person name="Hildebrand F."/>
            <person name="Pallen M.J."/>
        </authorList>
    </citation>
    <scope>NUCLEOTIDE SEQUENCE</scope>
    <source>
        <strain evidence="9">ChiBcec15-3976</strain>
    </source>
</reference>
<dbReference type="InterPro" id="IPR011010">
    <property type="entry name" value="DNA_brk_join_enz"/>
</dbReference>
<evidence type="ECO:0000256" key="3">
    <source>
        <dbReference type="ARBA" id="ARBA00022908"/>
    </source>
</evidence>
<dbReference type="PANTHER" id="PTHR30349:SF89">
    <property type="entry name" value="INTEGRASE_RECOMBINASE"/>
    <property type="match status" value="1"/>
</dbReference>
<keyword evidence="5" id="KW-0233">DNA recombination</keyword>
<proteinExistence type="inferred from homology"/>
<dbReference type="PROSITE" id="PS51898">
    <property type="entry name" value="TYR_RECOMBINASE"/>
    <property type="match status" value="1"/>
</dbReference>
<evidence type="ECO:0000256" key="5">
    <source>
        <dbReference type="ARBA" id="ARBA00023172"/>
    </source>
</evidence>
<evidence type="ECO:0000313" key="10">
    <source>
        <dbReference type="Proteomes" id="UP000823909"/>
    </source>
</evidence>
<evidence type="ECO:0000256" key="2">
    <source>
        <dbReference type="ARBA" id="ARBA00008857"/>
    </source>
</evidence>
<dbReference type="SUPFAM" id="SSF56349">
    <property type="entry name" value="DNA breaking-rejoining enzymes"/>
    <property type="match status" value="1"/>
</dbReference>
<accession>A0A9D2RHK4</accession>
<evidence type="ECO:0000313" key="9">
    <source>
        <dbReference type="EMBL" id="HJD42471.1"/>
    </source>
</evidence>
<dbReference type="GO" id="GO:0015074">
    <property type="term" value="P:DNA integration"/>
    <property type="evidence" value="ECO:0007669"/>
    <property type="project" value="UniProtKB-KW"/>
</dbReference>
<sequence length="284" mass="33384">MSKTGKTDRTKRIKEFQIYLQERENAASTIEKYVRDIHKFFGFIKDREISKELLIAYKQWLLENYSVNSANSMLAALNQYLVFIELGRLRLKRIRVQRMDMQDPDRELGKEEFRRLVRAAREMEKEQIAMIMETICATGIRVSELRFFRVEDLRRGLVKVWNKGKCRMVIIPRLLKQKLLAYAGSRHICSGVIFRTRTGKAVDRVSIWKEMKNVAKKAGVAPGKVFPHNLRHLFSREFYKITKNLVNLADILGHSSLEVTRIYASDGMREWRRNLEKTGLILET</sequence>
<protein>
    <submittedName>
        <fullName evidence="9">Site-specific integrase</fullName>
    </submittedName>
</protein>